<organism evidence="1 2">
    <name type="scientific">Canavalia gladiata</name>
    <name type="common">Sword bean</name>
    <name type="synonym">Dolichos gladiatus</name>
    <dbReference type="NCBI Taxonomy" id="3824"/>
    <lineage>
        <taxon>Eukaryota</taxon>
        <taxon>Viridiplantae</taxon>
        <taxon>Streptophyta</taxon>
        <taxon>Embryophyta</taxon>
        <taxon>Tracheophyta</taxon>
        <taxon>Spermatophyta</taxon>
        <taxon>Magnoliopsida</taxon>
        <taxon>eudicotyledons</taxon>
        <taxon>Gunneridae</taxon>
        <taxon>Pentapetalae</taxon>
        <taxon>rosids</taxon>
        <taxon>fabids</taxon>
        <taxon>Fabales</taxon>
        <taxon>Fabaceae</taxon>
        <taxon>Papilionoideae</taxon>
        <taxon>50 kb inversion clade</taxon>
        <taxon>NPAAA clade</taxon>
        <taxon>indigoferoid/millettioid clade</taxon>
        <taxon>Phaseoleae</taxon>
        <taxon>Canavalia</taxon>
    </lineage>
</organism>
<evidence type="ECO:0000313" key="1">
    <source>
        <dbReference type="EMBL" id="KAK7358930.1"/>
    </source>
</evidence>
<evidence type="ECO:0000313" key="2">
    <source>
        <dbReference type="Proteomes" id="UP001367508"/>
    </source>
</evidence>
<keyword evidence="2" id="KW-1185">Reference proteome</keyword>
<reference evidence="1 2" key="1">
    <citation type="submission" date="2024-01" db="EMBL/GenBank/DDBJ databases">
        <title>The genomes of 5 underutilized Papilionoideae crops provide insights into root nodulation and disease resistanc.</title>
        <authorList>
            <person name="Jiang F."/>
        </authorList>
    </citation>
    <scope>NUCLEOTIDE SEQUENCE [LARGE SCALE GENOMIC DNA]</scope>
    <source>
        <strain evidence="1">LVBAO_FW01</strain>
        <tissue evidence="1">Leaves</tissue>
    </source>
</reference>
<proteinExistence type="predicted"/>
<gene>
    <name evidence="1" type="ORF">VNO77_00871</name>
</gene>
<sequence>MKIIPIGAPKRSILKLTKPTLVHTCLIGQPVTQSPQYSEAARSARFLAEKLRAFAPCFYDQDPTVQNVRGFFCLFSKVLELQTFRSRLLVSRSSLPG</sequence>
<name>A0AAN9MQ92_CANGL</name>
<dbReference type="EMBL" id="JAYMYQ010000001">
    <property type="protein sequence ID" value="KAK7358930.1"/>
    <property type="molecule type" value="Genomic_DNA"/>
</dbReference>
<comment type="caution">
    <text evidence="1">The sequence shown here is derived from an EMBL/GenBank/DDBJ whole genome shotgun (WGS) entry which is preliminary data.</text>
</comment>
<dbReference type="AlphaFoldDB" id="A0AAN9MQ92"/>
<protein>
    <submittedName>
        <fullName evidence="1">Uncharacterized protein</fullName>
    </submittedName>
</protein>
<accession>A0AAN9MQ92</accession>
<dbReference type="Proteomes" id="UP001367508">
    <property type="component" value="Unassembled WGS sequence"/>
</dbReference>